<reference evidence="1 2" key="1">
    <citation type="journal article" date="2018" name="Front. Plant Sci.">
        <title>Red Clover (Trifolium pratense) and Zigzag Clover (T. medium) - A Picture of Genomic Similarities and Differences.</title>
        <authorList>
            <person name="Dluhosova J."/>
            <person name="Istvanek J."/>
            <person name="Nedelnik J."/>
            <person name="Repkova J."/>
        </authorList>
    </citation>
    <scope>NUCLEOTIDE SEQUENCE [LARGE SCALE GENOMIC DNA]</scope>
    <source>
        <strain evidence="2">cv. 10/8</strain>
        <tissue evidence="1">Leaf</tissue>
    </source>
</reference>
<protein>
    <submittedName>
        <fullName evidence="1">RNA-directed DNA polymerase (Reverse transcriptase)</fullName>
    </submittedName>
</protein>
<organism evidence="1 2">
    <name type="scientific">Trifolium medium</name>
    <dbReference type="NCBI Taxonomy" id="97028"/>
    <lineage>
        <taxon>Eukaryota</taxon>
        <taxon>Viridiplantae</taxon>
        <taxon>Streptophyta</taxon>
        <taxon>Embryophyta</taxon>
        <taxon>Tracheophyta</taxon>
        <taxon>Spermatophyta</taxon>
        <taxon>Magnoliopsida</taxon>
        <taxon>eudicotyledons</taxon>
        <taxon>Gunneridae</taxon>
        <taxon>Pentapetalae</taxon>
        <taxon>rosids</taxon>
        <taxon>fabids</taxon>
        <taxon>Fabales</taxon>
        <taxon>Fabaceae</taxon>
        <taxon>Papilionoideae</taxon>
        <taxon>50 kb inversion clade</taxon>
        <taxon>NPAAA clade</taxon>
        <taxon>Hologalegina</taxon>
        <taxon>IRL clade</taxon>
        <taxon>Trifolieae</taxon>
        <taxon>Trifolium</taxon>
    </lineage>
</organism>
<dbReference type="PANTHER" id="PTHR33116:SF78">
    <property type="entry name" value="OS12G0587133 PROTEIN"/>
    <property type="match status" value="1"/>
</dbReference>
<accession>A0A392QT13</accession>
<keyword evidence="2" id="KW-1185">Reference proteome</keyword>
<dbReference type="AlphaFoldDB" id="A0A392QT13"/>
<name>A0A392QT13_9FABA</name>
<keyword evidence="1" id="KW-0548">Nucleotidyltransferase</keyword>
<sequence length="60" mass="6471">MKAILRWCELVSGLKVNFSKSRLFGVNVACNFMEGAVSFLHCKLGSLPFVCLGLPVGANP</sequence>
<keyword evidence="1" id="KW-0808">Transferase</keyword>
<dbReference type="EMBL" id="LXQA010156635">
    <property type="protein sequence ID" value="MCI26984.1"/>
    <property type="molecule type" value="Genomic_DNA"/>
</dbReference>
<evidence type="ECO:0000313" key="2">
    <source>
        <dbReference type="Proteomes" id="UP000265520"/>
    </source>
</evidence>
<proteinExistence type="predicted"/>
<keyword evidence="1" id="KW-0695">RNA-directed DNA polymerase</keyword>
<dbReference type="Proteomes" id="UP000265520">
    <property type="component" value="Unassembled WGS sequence"/>
</dbReference>
<dbReference type="PANTHER" id="PTHR33116">
    <property type="entry name" value="REVERSE TRANSCRIPTASE ZINC-BINDING DOMAIN-CONTAINING PROTEIN-RELATED-RELATED"/>
    <property type="match status" value="1"/>
</dbReference>
<feature type="non-terminal residue" evidence="1">
    <location>
        <position position="60"/>
    </location>
</feature>
<comment type="caution">
    <text evidence="1">The sequence shown here is derived from an EMBL/GenBank/DDBJ whole genome shotgun (WGS) entry which is preliminary data.</text>
</comment>
<evidence type="ECO:0000313" key="1">
    <source>
        <dbReference type="EMBL" id="MCI26984.1"/>
    </source>
</evidence>
<dbReference type="GO" id="GO:0003964">
    <property type="term" value="F:RNA-directed DNA polymerase activity"/>
    <property type="evidence" value="ECO:0007669"/>
    <property type="project" value="UniProtKB-KW"/>
</dbReference>